<proteinExistence type="predicted"/>
<dbReference type="EMBL" id="HBFK01035682">
    <property type="protein sequence ID" value="CAD8755119.1"/>
    <property type="molecule type" value="Transcribed_RNA"/>
</dbReference>
<sequence>MRLLTCLLLVHLSLVSVQPFSLAPRSLITQSLPIATGGRGILSLPPGPRAARPLGLRMDGSDEANEVDQAALWASLRKRMGPLPHSLTGDSLGHLPTADKMSPNDVVTVVLRALMAKDEPWEGHGTEILMAYSSPTAKDTQPAMFATPEALGKALSMNEYTCMAMDVHDFRFEEERCLNQNTLILIRTSVQVSSGEWQTLCFALSRAGNRWMIDDMGRAAV</sequence>
<gene>
    <name evidence="2" type="ORF">HAND1043_LOCUS21627</name>
</gene>
<organism evidence="2">
    <name type="scientific">Hemiselmis andersenii</name>
    <name type="common">Cryptophyte alga</name>
    <dbReference type="NCBI Taxonomy" id="464988"/>
    <lineage>
        <taxon>Eukaryota</taxon>
        <taxon>Cryptophyceae</taxon>
        <taxon>Cryptomonadales</taxon>
        <taxon>Hemiselmidaceae</taxon>
        <taxon>Hemiselmis</taxon>
    </lineage>
</organism>
<accession>A0A6T8P2Y0</accession>
<keyword evidence="1" id="KW-0732">Signal</keyword>
<feature type="chain" id="PRO_5030159840" description="DUF3828 domain-containing protein" evidence="1">
    <location>
        <begin position="20"/>
        <end position="221"/>
    </location>
</feature>
<reference evidence="2" key="1">
    <citation type="submission" date="2021-01" db="EMBL/GenBank/DDBJ databases">
        <authorList>
            <person name="Corre E."/>
            <person name="Pelletier E."/>
            <person name="Niang G."/>
            <person name="Scheremetjew M."/>
            <person name="Finn R."/>
            <person name="Kale V."/>
            <person name="Holt S."/>
            <person name="Cochrane G."/>
            <person name="Meng A."/>
            <person name="Brown T."/>
            <person name="Cohen L."/>
        </authorList>
    </citation>
    <scope>NUCLEOTIDE SEQUENCE</scope>
    <source>
        <strain evidence="2">CCMP441</strain>
    </source>
</reference>
<evidence type="ECO:0008006" key="3">
    <source>
        <dbReference type="Google" id="ProtNLM"/>
    </source>
</evidence>
<name>A0A6T8P2Y0_HEMAN</name>
<evidence type="ECO:0000313" key="2">
    <source>
        <dbReference type="EMBL" id="CAD8755119.1"/>
    </source>
</evidence>
<protein>
    <recommendedName>
        <fullName evidence="3">DUF3828 domain-containing protein</fullName>
    </recommendedName>
</protein>
<feature type="signal peptide" evidence="1">
    <location>
        <begin position="1"/>
        <end position="19"/>
    </location>
</feature>
<dbReference type="AlphaFoldDB" id="A0A6T8P2Y0"/>
<evidence type="ECO:0000256" key="1">
    <source>
        <dbReference type="SAM" id="SignalP"/>
    </source>
</evidence>